<comment type="caution">
    <text evidence="1">The sequence shown here is derived from an EMBL/GenBank/DDBJ whole genome shotgun (WGS) entry which is preliminary data.</text>
</comment>
<dbReference type="EMBL" id="CAWUPB010001176">
    <property type="protein sequence ID" value="CAK7349677.1"/>
    <property type="molecule type" value="Genomic_DNA"/>
</dbReference>
<protein>
    <submittedName>
        <fullName evidence="1">Uncharacterized protein</fullName>
    </submittedName>
</protein>
<accession>A0AAV1SGW3</accession>
<sequence length="54" mass="5880">MVSKRGTIGRELDGIAVGIGVLPLYIGNDHCYRNRGCIGLCDTKLYKATAAYYV</sequence>
<reference evidence="1 2" key="1">
    <citation type="submission" date="2024-01" db="EMBL/GenBank/DDBJ databases">
        <authorList>
            <person name="Waweru B."/>
        </authorList>
    </citation>
    <scope>NUCLEOTIDE SEQUENCE [LARGE SCALE GENOMIC DNA]</scope>
</reference>
<evidence type="ECO:0000313" key="1">
    <source>
        <dbReference type="EMBL" id="CAK7349677.1"/>
    </source>
</evidence>
<evidence type="ECO:0000313" key="2">
    <source>
        <dbReference type="Proteomes" id="UP001314170"/>
    </source>
</evidence>
<dbReference type="AlphaFoldDB" id="A0AAV1SGW3"/>
<proteinExistence type="predicted"/>
<dbReference type="Proteomes" id="UP001314170">
    <property type="component" value="Unassembled WGS sequence"/>
</dbReference>
<name>A0AAV1SGW3_9ROSI</name>
<organism evidence="1 2">
    <name type="scientific">Dovyalis caffra</name>
    <dbReference type="NCBI Taxonomy" id="77055"/>
    <lineage>
        <taxon>Eukaryota</taxon>
        <taxon>Viridiplantae</taxon>
        <taxon>Streptophyta</taxon>
        <taxon>Embryophyta</taxon>
        <taxon>Tracheophyta</taxon>
        <taxon>Spermatophyta</taxon>
        <taxon>Magnoliopsida</taxon>
        <taxon>eudicotyledons</taxon>
        <taxon>Gunneridae</taxon>
        <taxon>Pentapetalae</taxon>
        <taxon>rosids</taxon>
        <taxon>fabids</taxon>
        <taxon>Malpighiales</taxon>
        <taxon>Salicaceae</taxon>
        <taxon>Flacourtieae</taxon>
        <taxon>Dovyalis</taxon>
    </lineage>
</organism>
<gene>
    <name evidence="1" type="ORF">DCAF_LOCUS22397</name>
</gene>
<keyword evidence="2" id="KW-1185">Reference proteome</keyword>